<evidence type="ECO:0000313" key="3">
    <source>
        <dbReference type="Proteomes" id="UP000241891"/>
    </source>
</evidence>
<dbReference type="EMBL" id="MG757155">
    <property type="protein sequence ID" value="AVD99608.1"/>
    <property type="molecule type" value="Genomic_DNA"/>
</dbReference>
<name>A0A2L1IWQ8_9CAUD</name>
<keyword evidence="1" id="KW-0472">Membrane</keyword>
<keyword evidence="1" id="KW-0812">Transmembrane</keyword>
<dbReference type="Proteomes" id="UP000241891">
    <property type="component" value="Segment"/>
</dbReference>
<protein>
    <submittedName>
        <fullName evidence="2">Uncharacterized protein</fullName>
    </submittedName>
</protein>
<organism evidence="2 3">
    <name type="scientific">Gordonia phage Boneham</name>
    <dbReference type="NCBI Taxonomy" id="2079414"/>
    <lineage>
        <taxon>Viruses</taxon>
        <taxon>Duplodnaviria</taxon>
        <taxon>Heunggongvirae</taxon>
        <taxon>Uroviricota</taxon>
        <taxon>Caudoviricetes</taxon>
        <taxon>Montyvirus</taxon>
        <taxon>Montyvirus birksandsocks</taxon>
    </lineage>
</organism>
<evidence type="ECO:0000313" key="2">
    <source>
        <dbReference type="EMBL" id="AVD99608.1"/>
    </source>
</evidence>
<reference evidence="2 3" key="1">
    <citation type="submission" date="2018-01" db="EMBL/GenBank/DDBJ databases">
        <authorList>
            <person name="Nsiah H."/>
            <person name="Sim H.-J."/>
            <person name="Schmidt C.N."/>
            <person name="Furbee E."/>
            <person name="Warner M.H."/>
            <person name="Garlena R.A."/>
            <person name="Russell D.A."/>
            <person name="Pope W.H."/>
            <person name="Jacobs-Sera D."/>
            <person name="Hendrix R.W."/>
            <person name="Hatfull G.F."/>
        </authorList>
    </citation>
    <scope>NUCLEOTIDE SEQUENCE [LARGE SCALE GENOMIC DNA]</scope>
</reference>
<accession>A0A2L1IWQ8</accession>
<gene>
    <name evidence="2" type="ORF">SEA_BONEHAM_104</name>
</gene>
<keyword evidence="1" id="KW-1133">Transmembrane helix</keyword>
<evidence type="ECO:0000256" key="1">
    <source>
        <dbReference type="SAM" id="Phobius"/>
    </source>
</evidence>
<sequence>MVPTPRCQGSCDMPTIIFNGGHLFMVAVIAVIVYACCAKKGN</sequence>
<proteinExistence type="predicted"/>
<feature type="transmembrane region" description="Helical" evidence="1">
    <location>
        <begin position="16"/>
        <end position="37"/>
    </location>
</feature>